<protein>
    <submittedName>
        <fullName evidence="12">Zinc transport system ATP-binding protein</fullName>
        <ecNumber evidence="12">3.6.3.-</ecNumber>
    </submittedName>
</protein>
<dbReference type="PANTHER" id="PTHR42734:SF9">
    <property type="entry name" value="ZINC IMPORT ATP-BINDING PROTEIN ZNUC"/>
    <property type="match status" value="1"/>
</dbReference>
<dbReference type="EC" id="3.6.3.-" evidence="12"/>
<evidence type="ECO:0000256" key="7">
    <source>
        <dbReference type="ARBA" id="ARBA00022967"/>
    </source>
</evidence>
<accession>A0A7X0DM47</accession>
<dbReference type="GO" id="GO:0016887">
    <property type="term" value="F:ATP hydrolysis activity"/>
    <property type="evidence" value="ECO:0007669"/>
    <property type="project" value="InterPro"/>
</dbReference>
<evidence type="ECO:0000313" key="13">
    <source>
        <dbReference type="Proteomes" id="UP000544872"/>
    </source>
</evidence>
<dbReference type="InterPro" id="IPR017871">
    <property type="entry name" value="ABC_transporter-like_CS"/>
</dbReference>
<keyword evidence="6" id="KW-0864">Zinc transport</keyword>
<dbReference type="SMART" id="SM00382">
    <property type="entry name" value="AAA"/>
    <property type="match status" value="1"/>
</dbReference>
<dbReference type="InterPro" id="IPR003593">
    <property type="entry name" value="AAA+_ATPase"/>
</dbReference>
<dbReference type="SUPFAM" id="SSF52540">
    <property type="entry name" value="P-loop containing nucleoside triphosphate hydrolases"/>
    <property type="match status" value="1"/>
</dbReference>
<organism evidence="12 13">
    <name type="scientific">Novispirillum itersonii</name>
    <name type="common">Aquaspirillum itersonii</name>
    <dbReference type="NCBI Taxonomy" id="189"/>
    <lineage>
        <taxon>Bacteria</taxon>
        <taxon>Pseudomonadati</taxon>
        <taxon>Pseudomonadota</taxon>
        <taxon>Alphaproteobacteria</taxon>
        <taxon>Rhodospirillales</taxon>
        <taxon>Novispirillaceae</taxon>
        <taxon>Novispirillum</taxon>
    </lineage>
</organism>
<evidence type="ECO:0000313" key="12">
    <source>
        <dbReference type="EMBL" id="MBB6210690.1"/>
    </source>
</evidence>
<evidence type="ECO:0000256" key="10">
    <source>
        <dbReference type="SAM" id="MobiDB-lite"/>
    </source>
</evidence>
<evidence type="ECO:0000256" key="8">
    <source>
        <dbReference type="ARBA" id="ARBA00023065"/>
    </source>
</evidence>
<dbReference type="PANTHER" id="PTHR42734">
    <property type="entry name" value="METAL TRANSPORT SYSTEM ATP-BINDING PROTEIN TM_0124-RELATED"/>
    <property type="match status" value="1"/>
</dbReference>
<keyword evidence="5 12" id="KW-0067">ATP-binding</keyword>
<dbReference type="GO" id="GO:0010043">
    <property type="term" value="P:response to zinc ion"/>
    <property type="evidence" value="ECO:0007669"/>
    <property type="project" value="TreeGrafter"/>
</dbReference>
<evidence type="ECO:0000256" key="1">
    <source>
        <dbReference type="ARBA" id="ARBA00022448"/>
    </source>
</evidence>
<keyword evidence="8" id="KW-0406">Ion transport</keyword>
<dbReference type="RefSeq" id="WP_184263520.1">
    <property type="nucleotide sequence ID" value="NZ_JACIIX010000007.1"/>
</dbReference>
<dbReference type="PROSITE" id="PS00211">
    <property type="entry name" value="ABC_TRANSPORTER_1"/>
    <property type="match status" value="1"/>
</dbReference>
<keyword evidence="1" id="KW-0813">Transport</keyword>
<dbReference type="InterPro" id="IPR027417">
    <property type="entry name" value="P-loop_NTPase"/>
</dbReference>
<dbReference type="PROSITE" id="PS50893">
    <property type="entry name" value="ABC_TRANSPORTER_2"/>
    <property type="match status" value="1"/>
</dbReference>
<dbReference type="Proteomes" id="UP000544872">
    <property type="component" value="Unassembled WGS sequence"/>
</dbReference>
<evidence type="ECO:0000256" key="4">
    <source>
        <dbReference type="ARBA" id="ARBA00022833"/>
    </source>
</evidence>
<evidence type="ECO:0000256" key="6">
    <source>
        <dbReference type="ARBA" id="ARBA00022906"/>
    </source>
</evidence>
<evidence type="ECO:0000256" key="9">
    <source>
        <dbReference type="ARBA" id="ARBA00023136"/>
    </source>
</evidence>
<keyword evidence="2" id="KW-1003">Cell membrane</keyword>
<evidence type="ECO:0000256" key="5">
    <source>
        <dbReference type="ARBA" id="ARBA00022840"/>
    </source>
</evidence>
<dbReference type="EMBL" id="JACIIX010000007">
    <property type="protein sequence ID" value="MBB6210690.1"/>
    <property type="molecule type" value="Genomic_DNA"/>
</dbReference>
<dbReference type="Pfam" id="PF00005">
    <property type="entry name" value="ABC_tran"/>
    <property type="match status" value="1"/>
</dbReference>
<feature type="domain" description="ABC transporter" evidence="11">
    <location>
        <begin position="5"/>
        <end position="220"/>
    </location>
</feature>
<evidence type="ECO:0000259" key="11">
    <source>
        <dbReference type="PROSITE" id="PS50893"/>
    </source>
</evidence>
<comment type="caution">
    <text evidence="12">The sequence shown here is derived from an EMBL/GenBank/DDBJ whole genome shotgun (WGS) entry which is preliminary data.</text>
</comment>
<evidence type="ECO:0000256" key="3">
    <source>
        <dbReference type="ARBA" id="ARBA00022741"/>
    </source>
</evidence>
<dbReference type="AlphaFoldDB" id="A0A7X0DM47"/>
<dbReference type="FunFam" id="3.40.50.300:FF:000392">
    <property type="entry name" value="Zinc import ATP-binding protein ZnuC"/>
    <property type="match status" value="1"/>
</dbReference>
<dbReference type="GO" id="GO:0005524">
    <property type="term" value="F:ATP binding"/>
    <property type="evidence" value="ECO:0007669"/>
    <property type="project" value="UniProtKB-KW"/>
</dbReference>
<keyword evidence="7" id="KW-1278">Translocase</keyword>
<proteinExistence type="predicted"/>
<gene>
    <name evidence="12" type="ORF">FHS48_002115</name>
</gene>
<keyword evidence="9" id="KW-0472">Membrane</keyword>
<dbReference type="InterPro" id="IPR003439">
    <property type="entry name" value="ABC_transporter-like_ATP-bd"/>
</dbReference>
<dbReference type="Gene3D" id="3.40.50.300">
    <property type="entry name" value="P-loop containing nucleotide triphosphate hydrolases"/>
    <property type="match status" value="1"/>
</dbReference>
<feature type="region of interest" description="Disordered" evidence="10">
    <location>
        <begin position="232"/>
        <end position="295"/>
    </location>
</feature>
<keyword evidence="12" id="KW-0378">Hydrolase</keyword>
<sequence length="295" mass="31320">MTALLRADGVSVRHGGRLILDAVDLEVRQGEIVTIVGPNGAGKTTLVRILVGLDRPDAGQVRRTDGLSIGYVPQRFHTESLLPLTVRRLMTLGQRAGDAAVQAALGETGAAHLTEAAVQTLSGGEMQRVLLARALLRQPDILILDEPAQGVDFRGQLDLYDLIAGLRRRHGMGVLMISHDLHVVMAATDRVICLHHHVCCVGHPEAVAQDPAYQRLFGREAAGHVALYSHDHHHVHGPDGTVQPGLVSCGHDHSGHAPGQDDPCSLPSHDAHFPPPPLSPPSGAGSRCAGGHSHD</sequence>
<keyword evidence="13" id="KW-1185">Reference proteome</keyword>
<evidence type="ECO:0000256" key="2">
    <source>
        <dbReference type="ARBA" id="ARBA00022475"/>
    </source>
</evidence>
<reference evidence="12 13" key="1">
    <citation type="submission" date="2020-08" db="EMBL/GenBank/DDBJ databases">
        <title>Genomic Encyclopedia of Type Strains, Phase IV (KMG-IV): sequencing the most valuable type-strain genomes for metagenomic binning, comparative biology and taxonomic classification.</title>
        <authorList>
            <person name="Goeker M."/>
        </authorList>
    </citation>
    <scope>NUCLEOTIDE SEQUENCE [LARGE SCALE GENOMIC DNA]</scope>
    <source>
        <strain evidence="12 13">DSM 11590</strain>
    </source>
</reference>
<keyword evidence="3" id="KW-0547">Nucleotide-binding</keyword>
<keyword evidence="4" id="KW-0862">Zinc</keyword>
<dbReference type="InterPro" id="IPR050153">
    <property type="entry name" value="Metal_Ion_Import_ABC"/>
</dbReference>
<dbReference type="GO" id="GO:0006829">
    <property type="term" value="P:zinc ion transport"/>
    <property type="evidence" value="ECO:0007669"/>
    <property type="project" value="UniProtKB-KW"/>
</dbReference>
<name>A0A7X0DM47_NOVIT</name>